<dbReference type="AlphaFoldDB" id="K5VWL7"/>
<organism evidence="2 3">
    <name type="scientific">Phanerochaete carnosa (strain HHB-10118-sp)</name>
    <name type="common">White-rot fungus</name>
    <name type="synonym">Peniophora carnosa</name>
    <dbReference type="NCBI Taxonomy" id="650164"/>
    <lineage>
        <taxon>Eukaryota</taxon>
        <taxon>Fungi</taxon>
        <taxon>Dikarya</taxon>
        <taxon>Basidiomycota</taxon>
        <taxon>Agaricomycotina</taxon>
        <taxon>Agaricomycetes</taxon>
        <taxon>Polyporales</taxon>
        <taxon>Phanerochaetaceae</taxon>
        <taxon>Phanerochaete</taxon>
    </lineage>
</organism>
<dbReference type="GeneID" id="18916691"/>
<feature type="compositionally biased region" description="Polar residues" evidence="1">
    <location>
        <begin position="89"/>
        <end position="112"/>
    </location>
</feature>
<evidence type="ECO:0000313" key="2">
    <source>
        <dbReference type="EMBL" id="EKM55943.1"/>
    </source>
</evidence>
<dbReference type="Proteomes" id="UP000008370">
    <property type="component" value="Unassembled WGS sequence"/>
</dbReference>
<accession>K5VWL7</accession>
<evidence type="ECO:0000313" key="3">
    <source>
        <dbReference type="Proteomes" id="UP000008370"/>
    </source>
</evidence>
<feature type="region of interest" description="Disordered" evidence="1">
    <location>
        <begin position="66"/>
        <end position="169"/>
    </location>
</feature>
<dbReference type="InParanoid" id="K5VWL7"/>
<gene>
    <name evidence="2" type="ORF">PHACADRAFT_256907</name>
</gene>
<evidence type="ECO:0000256" key="1">
    <source>
        <dbReference type="SAM" id="MobiDB-lite"/>
    </source>
</evidence>
<dbReference type="HOGENOM" id="CLU_1579079_0_0_1"/>
<dbReference type="RefSeq" id="XP_007396250.1">
    <property type="nucleotide sequence ID" value="XM_007396188.1"/>
</dbReference>
<dbReference type="EMBL" id="JH930472">
    <property type="protein sequence ID" value="EKM55943.1"/>
    <property type="molecule type" value="Genomic_DNA"/>
</dbReference>
<sequence length="169" mass="18520">MACWGPDTHESTQRRCSWFFLGWKQMCNHQRIIAESCDAWCAVLPPCLKCLHRLRIVSCAVPEPATAPSWRGHPACDQLSGSPRAAEQKLSSRQVWPNGSSVPAERSVSQAPQPAASERAYEGASQGACPRRRRWQAASGSVRCDQQRALEAPLVKGPARSAQADSRSP</sequence>
<protein>
    <submittedName>
        <fullName evidence="2">Uncharacterized protein</fullName>
    </submittedName>
</protein>
<dbReference type="KEGG" id="pco:PHACADRAFT_256907"/>
<proteinExistence type="predicted"/>
<reference evidence="2 3" key="1">
    <citation type="journal article" date="2012" name="BMC Genomics">
        <title>Comparative genomics of the white-rot fungi, Phanerochaete carnosa and P. chrysosporium, to elucidate the genetic basis of the distinct wood types they colonize.</title>
        <authorList>
            <person name="Suzuki H."/>
            <person name="MacDonald J."/>
            <person name="Syed K."/>
            <person name="Salamov A."/>
            <person name="Hori C."/>
            <person name="Aerts A."/>
            <person name="Henrissat B."/>
            <person name="Wiebenga A."/>
            <person name="vanKuyk P.A."/>
            <person name="Barry K."/>
            <person name="Lindquist E."/>
            <person name="LaButti K."/>
            <person name="Lapidus A."/>
            <person name="Lucas S."/>
            <person name="Coutinho P."/>
            <person name="Gong Y."/>
            <person name="Samejima M."/>
            <person name="Mahadevan R."/>
            <person name="Abou-Zaid M."/>
            <person name="de Vries R.P."/>
            <person name="Igarashi K."/>
            <person name="Yadav J.S."/>
            <person name="Grigoriev I.V."/>
            <person name="Master E.R."/>
        </authorList>
    </citation>
    <scope>NUCLEOTIDE SEQUENCE [LARGE SCALE GENOMIC DNA]</scope>
    <source>
        <strain evidence="2 3">HHB-10118-sp</strain>
    </source>
</reference>
<name>K5VWL7_PHACS</name>
<keyword evidence="3" id="KW-1185">Reference proteome</keyword>